<dbReference type="InterPro" id="IPR036477">
    <property type="entry name" value="Formyl_transf_N_sf"/>
</dbReference>
<evidence type="ECO:0000313" key="6">
    <source>
        <dbReference type="EMBL" id="SER54173.1"/>
    </source>
</evidence>
<dbReference type="PANTHER" id="PTHR43369">
    <property type="entry name" value="PHOSPHORIBOSYLGLYCINAMIDE FORMYLTRANSFERASE"/>
    <property type="match status" value="1"/>
</dbReference>
<evidence type="ECO:0000259" key="5">
    <source>
        <dbReference type="Pfam" id="PF00551"/>
    </source>
</evidence>
<dbReference type="Proteomes" id="UP000182584">
    <property type="component" value="Unassembled WGS sequence"/>
</dbReference>
<gene>
    <name evidence="6" type="ORF">SAMN04487884_1077</name>
</gene>
<keyword evidence="3 6" id="KW-0808">Transferase</keyword>
<dbReference type="GO" id="GO:0006189">
    <property type="term" value="P:'de novo' IMP biosynthetic process"/>
    <property type="evidence" value="ECO:0007669"/>
    <property type="project" value="TreeGrafter"/>
</dbReference>
<dbReference type="Gene3D" id="3.40.50.12230">
    <property type="match status" value="1"/>
</dbReference>
<dbReference type="RefSeq" id="WP_074755160.1">
    <property type="nucleotide sequence ID" value="NZ_FOGJ01000007.1"/>
</dbReference>
<organism evidence="6 7">
    <name type="scientific">Butyrivibrio fibrisolvens</name>
    <dbReference type="NCBI Taxonomy" id="831"/>
    <lineage>
        <taxon>Bacteria</taxon>
        <taxon>Bacillati</taxon>
        <taxon>Bacillota</taxon>
        <taxon>Clostridia</taxon>
        <taxon>Lachnospirales</taxon>
        <taxon>Lachnospiraceae</taxon>
        <taxon>Butyrivibrio</taxon>
    </lineage>
</organism>
<evidence type="ECO:0000256" key="1">
    <source>
        <dbReference type="ARBA" id="ARBA00005054"/>
    </source>
</evidence>
<accession>A0A1H9Q2S0</accession>
<dbReference type="Pfam" id="PF00551">
    <property type="entry name" value="Formyl_trans_N"/>
    <property type="match status" value="1"/>
</dbReference>
<dbReference type="SUPFAM" id="SSF53328">
    <property type="entry name" value="Formyltransferase"/>
    <property type="match status" value="1"/>
</dbReference>
<comment type="pathway">
    <text evidence="1">Purine metabolism; IMP biosynthesis via de novo pathway; N(2)-formyl-N(1)-(5-phospho-D-ribosyl)glycinamide from N(1)-(5-phospho-D-ribosyl)glycinamide (10-formyl THF route): step 1/1.</text>
</comment>
<sequence length="245" mass="28312">MKVILCGYHWTGCKALELLLDEGHEVFVYTHKAENCVADLAGLCEKKRIKYSLEKIGINNMPFKPDIICSIYYRFIIDSEVIDYVNGKIFNLHPALLPKYRGCSSLTWAIINGEQKCGYTYHYIDAGCDTGDIILQKEIIIEDFDTQLTLYNRVMFEAMKDFIVVFKHVVANMPGIKQNGESSYYKRGCPFDGIITNEMDDKMKERFIRAMIYPPYPVAQYEGNDIRTFMEYQDLLKKSLGSYNS</sequence>
<protein>
    <recommendedName>
        <fullName evidence="2">phosphoribosylglycinamide formyltransferase 1</fullName>
        <ecNumber evidence="2">2.1.2.2</ecNumber>
    </recommendedName>
</protein>
<dbReference type="EC" id="2.1.2.2" evidence="2"/>
<feature type="domain" description="Formyl transferase N-terminal" evidence="5">
    <location>
        <begin position="56"/>
        <end position="160"/>
    </location>
</feature>
<evidence type="ECO:0000313" key="7">
    <source>
        <dbReference type="Proteomes" id="UP000182584"/>
    </source>
</evidence>
<name>A0A1H9Q2S0_BUTFI</name>
<dbReference type="OrthoDB" id="9802815at2"/>
<dbReference type="GO" id="GO:0004644">
    <property type="term" value="F:phosphoribosylglycinamide formyltransferase activity"/>
    <property type="evidence" value="ECO:0007669"/>
    <property type="project" value="UniProtKB-EC"/>
</dbReference>
<evidence type="ECO:0000256" key="4">
    <source>
        <dbReference type="ARBA" id="ARBA00022755"/>
    </source>
</evidence>
<dbReference type="GO" id="GO:0005737">
    <property type="term" value="C:cytoplasm"/>
    <property type="evidence" value="ECO:0007669"/>
    <property type="project" value="TreeGrafter"/>
</dbReference>
<proteinExistence type="predicted"/>
<dbReference type="AlphaFoldDB" id="A0A1H9Q2S0"/>
<dbReference type="EMBL" id="FOGJ01000007">
    <property type="protein sequence ID" value="SER54173.1"/>
    <property type="molecule type" value="Genomic_DNA"/>
</dbReference>
<keyword evidence="4" id="KW-0658">Purine biosynthesis</keyword>
<evidence type="ECO:0000256" key="2">
    <source>
        <dbReference type="ARBA" id="ARBA00012254"/>
    </source>
</evidence>
<dbReference type="PANTHER" id="PTHR43369:SF2">
    <property type="entry name" value="PHOSPHORIBOSYLGLYCINAMIDE FORMYLTRANSFERASE"/>
    <property type="match status" value="1"/>
</dbReference>
<dbReference type="InterPro" id="IPR002376">
    <property type="entry name" value="Formyl_transf_N"/>
</dbReference>
<evidence type="ECO:0000256" key="3">
    <source>
        <dbReference type="ARBA" id="ARBA00022679"/>
    </source>
</evidence>
<dbReference type="CDD" id="cd08369">
    <property type="entry name" value="FMT_core"/>
    <property type="match status" value="1"/>
</dbReference>
<reference evidence="6 7" key="1">
    <citation type="submission" date="2016-10" db="EMBL/GenBank/DDBJ databases">
        <authorList>
            <person name="de Groot N.N."/>
        </authorList>
    </citation>
    <scope>NUCLEOTIDE SEQUENCE [LARGE SCALE GENOMIC DNA]</scope>
    <source>
        <strain evidence="6 7">AR40</strain>
    </source>
</reference>